<evidence type="ECO:0000259" key="8">
    <source>
        <dbReference type="PROSITE" id="PS50928"/>
    </source>
</evidence>
<dbReference type="RefSeq" id="WP_116049214.1">
    <property type="nucleotide sequence ID" value="NZ_QUBQ01000006.1"/>
</dbReference>
<feature type="transmembrane region" description="Helical" evidence="7">
    <location>
        <begin position="73"/>
        <end position="96"/>
    </location>
</feature>
<evidence type="ECO:0000256" key="1">
    <source>
        <dbReference type="ARBA" id="ARBA00004651"/>
    </source>
</evidence>
<dbReference type="GO" id="GO:0055085">
    <property type="term" value="P:transmembrane transport"/>
    <property type="evidence" value="ECO:0007669"/>
    <property type="project" value="InterPro"/>
</dbReference>
<proteinExistence type="inferred from homology"/>
<keyword evidence="5 7" id="KW-1133">Transmembrane helix</keyword>
<dbReference type="InterPro" id="IPR035906">
    <property type="entry name" value="MetI-like_sf"/>
</dbReference>
<protein>
    <submittedName>
        <fullName evidence="9">Carbohydrate ABC transporter permease</fullName>
    </submittedName>
</protein>
<dbReference type="AlphaFoldDB" id="A0A371P5R7"/>
<feature type="transmembrane region" description="Helical" evidence="7">
    <location>
        <begin position="12"/>
        <end position="34"/>
    </location>
</feature>
<dbReference type="Gene3D" id="1.10.3720.10">
    <property type="entry name" value="MetI-like"/>
    <property type="match status" value="1"/>
</dbReference>
<dbReference type="InterPro" id="IPR000515">
    <property type="entry name" value="MetI-like"/>
</dbReference>
<keyword evidence="4 7" id="KW-0812">Transmembrane</keyword>
<name>A0A371P5R7_9BACL</name>
<gene>
    <name evidence="9" type="ORF">DX130_22485</name>
</gene>
<feature type="transmembrane region" description="Helical" evidence="7">
    <location>
        <begin position="259"/>
        <end position="278"/>
    </location>
</feature>
<evidence type="ECO:0000256" key="3">
    <source>
        <dbReference type="ARBA" id="ARBA00022475"/>
    </source>
</evidence>
<comment type="similarity">
    <text evidence="7">Belongs to the binding-protein-dependent transport system permease family.</text>
</comment>
<dbReference type="PANTHER" id="PTHR43744:SF9">
    <property type="entry name" value="POLYGALACTURONAN_RHAMNOGALACTURONAN TRANSPORT SYSTEM PERMEASE PROTEIN YTCP"/>
    <property type="match status" value="1"/>
</dbReference>
<evidence type="ECO:0000313" key="10">
    <source>
        <dbReference type="Proteomes" id="UP000261905"/>
    </source>
</evidence>
<dbReference type="Pfam" id="PF00528">
    <property type="entry name" value="BPD_transp_1"/>
    <property type="match status" value="1"/>
</dbReference>
<evidence type="ECO:0000256" key="6">
    <source>
        <dbReference type="ARBA" id="ARBA00023136"/>
    </source>
</evidence>
<evidence type="ECO:0000313" key="9">
    <source>
        <dbReference type="EMBL" id="REK71215.1"/>
    </source>
</evidence>
<keyword evidence="6 7" id="KW-0472">Membrane</keyword>
<feature type="transmembrane region" description="Helical" evidence="7">
    <location>
        <begin position="139"/>
        <end position="160"/>
    </location>
</feature>
<keyword evidence="2 7" id="KW-0813">Transport</keyword>
<keyword evidence="3" id="KW-1003">Cell membrane</keyword>
<feature type="transmembrane region" description="Helical" evidence="7">
    <location>
        <begin position="181"/>
        <end position="203"/>
    </location>
</feature>
<feature type="domain" description="ABC transmembrane type-1" evidence="8">
    <location>
        <begin position="73"/>
        <end position="277"/>
    </location>
</feature>
<organism evidence="9 10">
    <name type="scientific">Paenibacillus paeoniae</name>
    <dbReference type="NCBI Taxonomy" id="2292705"/>
    <lineage>
        <taxon>Bacteria</taxon>
        <taxon>Bacillati</taxon>
        <taxon>Bacillota</taxon>
        <taxon>Bacilli</taxon>
        <taxon>Bacillales</taxon>
        <taxon>Paenibacillaceae</taxon>
        <taxon>Paenibacillus</taxon>
    </lineage>
</organism>
<accession>A0A371P5R7</accession>
<reference evidence="9 10" key="1">
    <citation type="submission" date="2018-08" db="EMBL/GenBank/DDBJ databases">
        <title>Paenibacillus sp. M4BSY-1, whole genome shotgun sequence.</title>
        <authorList>
            <person name="Tuo L."/>
        </authorList>
    </citation>
    <scope>NUCLEOTIDE SEQUENCE [LARGE SCALE GENOMIC DNA]</scope>
    <source>
        <strain evidence="9 10">M4BSY-1</strain>
    </source>
</reference>
<dbReference type="CDD" id="cd06261">
    <property type="entry name" value="TM_PBP2"/>
    <property type="match status" value="1"/>
</dbReference>
<comment type="subcellular location">
    <subcellularLocation>
        <location evidence="1 7">Cell membrane</location>
        <topology evidence="1 7">Multi-pass membrane protein</topology>
    </subcellularLocation>
</comment>
<feature type="transmembrane region" description="Helical" evidence="7">
    <location>
        <begin position="108"/>
        <end position="127"/>
    </location>
</feature>
<dbReference type="PROSITE" id="PS50928">
    <property type="entry name" value="ABC_TM1"/>
    <property type="match status" value="1"/>
</dbReference>
<dbReference type="OrthoDB" id="9810086at2"/>
<evidence type="ECO:0000256" key="4">
    <source>
        <dbReference type="ARBA" id="ARBA00022692"/>
    </source>
</evidence>
<sequence>MRLTKGEQIVSALNYIFLGLFALLALAPFVHVLAQSLSSHQAITSGRVSLWPVDFSFEAYSRVLSEQEFLRSFQISVLRTVVGTVVNVVLTCLLAYPLSKAFIKGRSVIMFLVVFSMMFGGGMIPTFLIVKETGLLNTFWAYIIPGAVSAFNVIIIKNFFQSVPAELEESAKIDGGSNLGILFRIVIPLSMPAIATITLFHAVGHWNSFFDTVLYVTDRKLFPLQVYLRELVMFNQSGIDNNSGYSANLDSTLLALESLKAAALIASTVPILIVYPFLQKYFVKGIMLGSVKG</sequence>
<evidence type="ECO:0000256" key="2">
    <source>
        <dbReference type="ARBA" id="ARBA00022448"/>
    </source>
</evidence>
<evidence type="ECO:0000256" key="5">
    <source>
        <dbReference type="ARBA" id="ARBA00022989"/>
    </source>
</evidence>
<dbReference type="EMBL" id="QUBQ01000006">
    <property type="protein sequence ID" value="REK71215.1"/>
    <property type="molecule type" value="Genomic_DNA"/>
</dbReference>
<dbReference type="PANTHER" id="PTHR43744">
    <property type="entry name" value="ABC TRANSPORTER PERMEASE PROTEIN MG189-RELATED-RELATED"/>
    <property type="match status" value="1"/>
</dbReference>
<dbReference type="GO" id="GO:0005886">
    <property type="term" value="C:plasma membrane"/>
    <property type="evidence" value="ECO:0007669"/>
    <property type="project" value="UniProtKB-SubCell"/>
</dbReference>
<comment type="caution">
    <text evidence="9">The sequence shown here is derived from an EMBL/GenBank/DDBJ whole genome shotgun (WGS) entry which is preliminary data.</text>
</comment>
<dbReference type="SUPFAM" id="SSF161098">
    <property type="entry name" value="MetI-like"/>
    <property type="match status" value="1"/>
</dbReference>
<evidence type="ECO:0000256" key="7">
    <source>
        <dbReference type="RuleBase" id="RU363032"/>
    </source>
</evidence>
<dbReference type="Proteomes" id="UP000261905">
    <property type="component" value="Unassembled WGS sequence"/>
</dbReference>
<keyword evidence="10" id="KW-1185">Reference proteome</keyword>